<dbReference type="InterPro" id="IPR001810">
    <property type="entry name" value="F-box_dom"/>
</dbReference>
<reference evidence="2" key="1">
    <citation type="submission" date="2016-06" db="EMBL/GenBank/DDBJ databases">
        <title>Draft Genome sequence of the fungus Inonotus baumii.</title>
        <authorList>
            <person name="Zhu H."/>
            <person name="Lin W."/>
        </authorList>
    </citation>
    <scope>NUCLEOTIDE SEQUENCE</scope>
    <source>
        <strain evidence="2">821</strain>
    </source>
</reference>
<sequence>MTSSYINPASVDFLQTVLSHLKNADGFSLGPILTTDVGGCPIYNEDAYLRDEHRFLEGMHGLAQLRETRRALSHLLSSVERTQENLRSTMYPAILSRGIDRLPEEILSYILTLAGAPGWKAALYLSWVSRRFRAVALATPRLWSSLPPACLDDLSREAMSCFLERSKKVGLTIELPLMMTEEYRQNPEWTEAVNMLTIHKHQWKELTVDLATIHQVVEVNEGDVLVAKLTFPEAVLDSVEHLTIGDSPYRFLWMHYGADYDWYDDASPEFYSGWKFPNLKTLESELHIPPPDILPDLTEFTLDISTHEAPERDAEDSRPFLDALANFLNSQPALKTFKFIVGEYAYTPLQSDINLPGLRTLHLENRYAHPESVRTLRSVSRALWTPEVRSISLSVSVANVNDLGGRKGNGWVSTFFPHGKSFRSLGTFRLEYTVENNISSQFLRDIKWFPVLNDVDVCTSSAPVISGLLEHELWIDSHLVDVRFLDSHPNHKTVVREYNFREEGMSSRSFFE</sequence>
<accession>A0A9Q5MYF1</accession>
<feature type="domain" description="F-box" evidence="1">
    <location>
        <begin position="96"/>
        <end position="146"/>
    </location>
</feature>
<proteinExistence type="predicted"/>
<dbReference type="EMBL" id="LNZH02000215">
    <property type="protein sequence ID" value="OCB84600.1"/>
    <property type="molecule type" value="Genomic_DNA"/>
</dbReference>
<organism evidence="2 3">
    <name type="scientific">Sanghuangporus baumii</name>
    <name type="common">Phellinus baumii</name>
    <dbReference type="NCBI Taxonomy" id="108892"/>
    <lineage>
        <taxon>Eukaryota</taxon>
        <taxon>Fungi</taxon>
        <taxon>Dikarya</taxon>
        <taxon>Basidiomycota</taxon>
        <taxon>Agaricomycotina</taxon>
        <taxon>Agaricomycetes</taxon>
        <taxon>Hymenochaetales</taxon>
        <taxon>Hymenochaetaceae</taxon>
        <taxon>Sanghuangporus</taxon>
    </lineage>
</organism>
<dbReference type="AlphaFoldDB" id="A0A9Q5MYF1"/>
<protein>
    <recommendedName>
        <fullName evidence="1">F-box domain-containing protein</fullName>
    </recommendedName>
</protein>
<keyword evidence="3" id="KW-1185">Reference proteome</keyword>
<evidence type="ECO:0000313" key="3">
    <source>
        <dbReference type="Proteomes" id="UP000757232"/>
    </source>
</evidence>
<gene>
    <name evidence="2" type="ORF">A7U60_g8587</name>
</gene>
<evidence type="ECO:0000313" key="2">
    <source>
        <dbReference type="EMBL" id="OCB84600.1"/>
    </source>
</evidence>
<comment type="caution">
    <text evidence="2">The sequence shown here is derived from an EMBL/GenBank/DDBJ whole genome shotgun (WGS) entry which is preliminary data.</text>
</comment>
<name>A0A9Q5MYF1_SANBA</name>
<evidence type="ECO:0000259" key="1">
    <source>
        <dbReference type="PROSITE" id="PS50181"/>
    </source>
</evidence>
<dbReference type="Proteomes" id="UP000757232">
    <property type="component" value="Unassembled WGS sequence"/>
</dbReference>
<dbReference type="OrthoDB" id="2973282at2759"/>
<dbReference type="PROSITE" id="PS50181">
    <property type="entry name" value="FBOX"/>
    <property type="match status" value="1"/>
</dbReference>